<organism evidence="1 2">
    <name type="scientific">Acacia crassicarpa</name>
    <name type="common">northern wattle</name>
    <dbReference type="NCBI Taxonomy" id="499986"/>
    <lineage>
        <taxon>Eukaryota</taxon>
        <taxon>Viridiplantae</taxon>
        <taxon>Streptophyta</taxon>
        <taxon>Embryophyta</taxon>
        <taxon>Tracheophyta</taxon>
        <taxon>Spermatophyta</taxon>
        <taxon>Magnoliopsida</taxon>
        <taxon>eudicotyledons</taxon>
        <taxon>Gunneridae</taxon>
        <taxon>Pentapetalae</taxon>
        <taxon>rosids</taxon>
        <taxon>fabids</taxon>
        <taxon>Fabales</taxon>
        <taxon>Fabaceae</taxon>
        <taxon>Caesalpinioideae</taxon>
        <taxon>mimosoid clade</taxon>
        <taxon>Acacieae</taxon>
        <taxon>Acacia</taxon>
    </lineage>
</organism>
<proteinExistence type="predicted"/>
<evidence type="ECO:0000313" key="1">
    <source>
        <dbReference type="EMBL" id="KAK4278564.1"/>
    </source>
</evidence>
<dbReference type="Proteomes" id="UP001293593">
    <property type="component" value="Unassembled WGS sequence"/>
</dbReference>
<keyword evidence="2" id="KW-1185">Reference proteome</keyword>
<reference evidence="1" key="1">
    <citation type="submission" date="2023-10" db="EMBL/GenBank/DDBJ databases">
        <title>Chromosome-level genome of the transformable northern wattle, Acacia crassicarpa.</title>
        <authorList>
            <person name="Massaro I."/>
            <person name="Sinha N.R."/>
            <person name="Poethig S."/>
            <person name="Leichty A.R."/>
        </authorList>
    </citation>
    <scope>NUCLEOTIDE SEQUENCE</scope>
    <source>
        <strain evidence="1">Acra3RX</strain>
        <tissue evidence="1">Leaf</tissue>
    </source>
</reference>
<name>A0AAE1MWN1_9FABA</name>
<evidence type="ECO:0000313" key="2">
    <source>
        <dbReference type="Proteomes" id="UP001293593"/>
    </source>
</evidence>
<sequence>MAKCFDPTTLTYSLPRPPIHVPADHSLSLASFLFKRTSFFSNTLALIDFDSGESLTSTSSRSTSPALLAPSRVSASTKATSF</sequence>
<comment type="caution">
    <text evidence="1">The sequence shown here is derived from an EMBL/GenBank/DDBJ whole genome shotgun (WGS) entry which is preliminary data.</text>
</comment>
<dbReference type="AlphaFoldDB" id="A0AAE1MWN1"/>
<dbReference type="EMBL" id="JAWXYG010000003">
    <property type="protein sequence ID" value="KAK4278564.1"/>
    <property type="molecule type" value="Genomic_DNA"/>
</dbReference>
<gene>
    <name evidence="1" type="ORF">QN277_016396</name>
</gene>
<accession>A0AAE1MWN1</accession>
<protein>
    <submittedName>
        <fullName evidence="1">Uncharacterized protein</fullName>
    </submittedName>
</protein>